<dbReference type="InterPro" id="IPR029058">
    <property type="entry name" value="AB_hydrolase_fold"/>
</dbReference>
<dbReference type="PANTHER" id="PTHR45856:SF24">
    <property type="entry name" value="FUNGAL LIPASE-LIKE DOMAIN-CONTAINING PROTEIN"/>
    <property type="match status" value="1"/>
</dbReference>
<evidence type="ECO:0000313" key="3">
    <source>
        <dbReference type="Proteomes" id="UP000218824"/>
    </source>
</evidence>
<dbReference type="Gene3D" id="3.40.50.1820">
    <property type="entry name" value="alpha/beta hydrolase"/>
    <property type="match status" value="1"/>
</dbReference>
<dbReference type="PANTHER" id="PTHR45856">
    <property type="entry name" value="ALPHA/BETA-HYDROLASES SUPERFAMILY PROTEIN"/>
    <property type="match status" value="1"/>
</dbReference>
<protein>
    <submittedName>
        <fullName evidence="2">Lipase family protein</fullName>
    </submittedName>
</protein>
<evidence type="ECO:0000313" key="2">
    <source>
        <dbReference type="EMBL" id="BAV98474.1"/>
    </source>
</evidence>
<dbReference type="RefSeq" id="WP_096378930.1">
    <property type="nucleotide sequence ID" value="NZ_AP014940.1"/>
</dbReference>
<accession>A0AAU9AIS0</accession>
<organism evidence="2 3">
    <name type="scientific">Lysobacter enzymogenes</name>
    <dbReference type="NCBI Taxonomy" id="69"/>
    <lineage>
        <taxon>Bacteria</taxon>
        <taxon>Pseudomonadati</taxon>
        <taxon>Pseudomonadota</taxon>
        <taxon>Gammaproteobacteria</taxon>
        <taxon>Lysobacterales</taxon>
        <taxon>Lysobacteraceae</taxon>
        <taxon>Lysobacter</taxon>
    </lineage>
</organism>
<dbReference type="InterPro" id="IPR051218">
    <property type="entry name" value="Sec_MonoDiacylglyc_Lipase"/>
</dbReference>
<dbReference type="EMBL" id="AP014940">
    <property type="protein sequence ID" value="BAV98474.1"/>
    <property type="molecule type" value="Genomic_DNA"/>
</dbReference>
<evidence type="ECO:0000259" key="1">
    <source>
        <dbReference type="Pfam" id="PF01764"/>
    </source>
</evidence>
<dbReference type="KEGG" id="lem:LEN_2987"/>
<dbReference type="CDD" id="cd00519">
    <property type="entry name" value="Lipase_3"/>
    <property type="match status" value="1"/>
</dbReference>
<dbReference type="Proteomes" id="UP000218824">
    <property type="component" value="Chromosome"/>
</dbReference>
<reference evidence="2 3" key="1">
    <citation type="journal article" date="2017" name="DNA Res.">
        <title>Complete genome sequence and expression profile of the commercial lytic enzyme producer Lysobacter enzymogenes M497-1.</title>
        <authorList>
            <person name="Takami H."/>
            <person name="Toyoda A."/>
            <person name="Uchiyama I."/>
            <person name="Itoh T."/>
            <person name="Takaki Y."/>
            <person name="Arai W."/>
            <person name="Nishi S."/>
            <person name="Kawai M."/>
            <person name="Shinya K."/>
            <person name="Ikeda H."/>
        </authorList>
    </citation>
    <scope>NUCLEOTIDE SEQUENCE [LARGE SCALE GENOMIC DNA]</scope>
    <source>
        <strain evidence="2 3">M497-1</strain>
    </source>
</reference>
<sequence length="329" mass="35655">MNASNAAVRAIPEAGAYAANPVLDTDLTLALAIASKAAYAYFQDPQKPVVAPSGYRMVDSWTGWDAIALSGAVESFGLVFQSLSEPGTCIFAFRGTDSDLDAWEDVHFIPTEFVPTKNSISPTPWVSSGFYGIYDGTGGGMSASMRQQLFALLAKYRPTQLYITGHSLGAALSQLFSLDVAVSQPITALNINFASPMVGTDSWASAYAGRIDASQSIRVYNYWDYVPSLPPSAFDYRAVGTGFRTSFYVDKEWFPHLLARHALLNLTVVLENALPLSPQQWQGRFADQVDGETQWTMLSTYPPSGADVRWADQAQTLMQAEAAVAIKAA</sequence>
<dbReference type="GeneID" id="83064817"/>
<dbReference type="InterPro" id="IPR002921">
    <property type="entry name" value="Fungal_lipase-type"/>
</dbReference>
<dbReference type="Pfam" id="PF01764">
    <property type="entry name" value="Lipase_3"/>
    <property type="match status" value="1"/>
</dbReference>
<dbReference type="GO" id="GO:0006629">
    <property type="term" value="P:lipid metabolic process"/>
    <property type="evidence" value="ECO:0007669"/>
    <property type="project" value="InterPro"/>
</dbReference>
<name>A0AAU9AIS0_LYSEN</name>
<gene>
    <name evidence="2" type="ORF">LEN_2987</name>
</gene>
<feature type="domain" description="Fungal lipase-type" evidence="1">
    <location>
        <begin position="91"/>
        <end position="232"/>
    </location>
</feature>
<dbReference type="AlphaFoldDB" id="A0AAU9AIS0"/>
<dbReference type="SUPFAM" id="SSF53474">
    <property type="entry name" value="alpha/beta-Hydrolases"/>
    <property type="match status" value="1"/>
</dbReference>
<proteinExistence type="predicted"/>